<evidence type="ECO:0000313" key="3">
    <source>
        <dbReference type="Proteomes" id="UP000441336"/>
    </source>
</evidence>
<comment type="caution">
    <text evidence="2">The sequence shown here is derived from an EMBL/GenBank/DDBJ whole genome shotgun (WGS) entry which is preliminary data.</text>
</comment>
<dbReference type="InterPro" id="IPR026444">
    <property type="entry name" value="Secre_tail"/>
</dbReference>
<accession>A0A7K1TDU7</accession>
<protein>
    <submittedName>
        <fullName evidence="2">T9SS type A sorting domain-containing protein</fullName>
    </submittedName>
</protein>
<gene>
    <name evidence="2" type="ORF">GO988_09645</name>
</gene>
<name>A0A7K1TDU7_9BACT</name>
<dbReference type="EMBL" id="WQKZ01000002">
    <property type="protein sequence ID" value="MVN76585.1"/>
    <property type="molecule type" value="Genomic_DNA"/>
</dbReference>
<sequence>MKTFLLGLFAIFWSNLAIGQTLYTFNGGGTSGNWNNSNTWTTDPTGSTKVASRVPTANDNVVVTNSFVVSVTDPIATTGLKVTIQRGGVLDLTSSTATFAQLSSLSGQGTLRIGAPYFPSIAMGNNNFDDANTGTVEFYNWPAGLTVLPQPTSGQYNNLRLLNTTATAYTAQLDNTLTLTGSLTLTRTNTTVATPLVSFNLGKTASTNRTLNVQGDIAVGAGTALGVTAVTGSHTLNAGGSFSNAGTVNLHNGTTNDNQVALLNFMGATDANFACNGPTDLDILQVNKGIDSQVLLNVTGTASSTAQGNLRLNHVGNGRLLVLINGVAKFGGNIYLAKIHNGNVENSPANDPASGWWELGSPTTSPTLWVAGAQIYNDNASAFIIYGTYRISSGTLSTKTPDAMVIREDGQVLIEGGVTSVNKYRPSSTSATHRGSFIMTGGTFESLGTVARLGNDQFARFSIPYVTQAFRMTGGTLRVQNPNTNGIDGLFHIGVNPNNAIVSGGTIEVILPGSNVNGTILTTAPLWNLTIKKAAAAGTSKALLDAVAVPAAYTSGATTTAQPLTVLNNFTIDGTNPTTFDANAQNLNIQGTLTIASGSKYLPGNNTTTFSGGQDQQLVNNGAIGAAATLNTFYNWVVDKSAGTLVLAGTAKTYTVAAAGTLSLLNGVLSDNGSTINVLGNMVNSASHTSGGGTGSITLAGSTNQTVSGNDMGVFGNLNINSSVAAGGVAATFTANMSVANALTFISENILAIGANRLSLTNVGAGDAAISGVFSNKCFVQTAGNQSDLGLQKTYGGADSFVFQVGTGTKYAPATVKLALATTLAKYGQVSVSPVAARNPFVTNGTAGSLAYYWKVRSTGFGTIPSGAINMSFTMTNTDASGTLTSYVPGRYSATAVAWTPQYTDVNLVVERATTAVINFNSLNQFEGEYTAGLPAAFGTVTAYYSRASGTWATPATWSTVGFNGAAATAAPAANNPVFIGSASGKIYHNVTVAANGANSGSLVIDRGSTMDVGITTGHNFGALPDAKVGGSGRLRVSSSGATATFPGGDFGSFLQENGGTVEYYTNTTNNQDFTVPATSTTTIGATTTTLALNSYKNLSLDAGASRTITLPNLDLRVFSQLKTGTSGGTGTVLLSAAASGNLRADSLIAVQAGTLRYPNGVVRTLTANTDVRIDANAKFDVNSTGTAVANALTIGGSLTNNGVLDFNLGASRIVNLTFLGGQNANFTGTTGTLTDLYTLTLNKGVGQAATLNLDVAGSLTTPASSWLTLTNGTLRYAKTTGTLGIHNADSPYLIPSTAGLTVDAVGADVTVATGPTATTDNTTPANNTSAVSDLKLAGQLQVLQGKLSVGTATGLGNDLEYASAGAPTIRVGPAGTLYVNGQIRRTTANTNGSLRYDQTGGSVEIRGARAEVYQNNERGLFEVQGSGSIFRMSGGTLALRGTNTRPTIIADLYLRPDSTVVTAGTMVLGNTVAGNITVSVESLVPLYDMKVEAGNDATSTNTGLLTGVNPLRLQGSLTISNNFAYFNANGLGLSIDRDLLNNNASANTGLANGGFQPGTATQTTIFTGKGPVVQQITSTTTGNLTVFGGLVVNNAQTGGTLQLGRNARVIGTLTIAKGTLADNGQTLTALGDVVNTATHTSATGGSLTLAGTVNQNIDGNGKGKFGNVILNNSTGATTLADQEITGVLTLTSGVLTIGSNLLSLSNTAAGAVTGFNSTNFIRTNGIVADLGVRKSYPAGASDFTFPIGAAAKYTPVRMNVTTNSAAGTLTVQPIDLAHPSTTDPAAKELSFYWKVRSTGFSATPIVTQVFNYIDNGVGNDVNGTEANYKLGRFLNGAWVPQNGLPLVGYAVNTTANTLINTEATYFDGDYTGGEASEFGSVPTFYSRNSTAGQAGGASWDNPTTWTTNSDGSNPIVALTTYPTAANPVVIRSGHLVNSTAGDKGAATLQLLGTGILDLGASTANNFNTVTGTGTVRIGSALFPAGNYSAFVAATGGTVDYTAAVQLPARDTYNNLTFSGGNIKLLSNLDLTINGALNVAAYTTVNNPTNQSITLTSATSGATLDGTLNLNDGPLTTGAFLTSNAGSTLNLGAGAVNIGTAFTSGGTLNNGGGAVAVGTAFTNTGTYNATVGAGTLTVGTTFANNGTYNAGAGSLTVSGNFSNAANQSFIANTGNVMVGGNFSNAGSYTVADGVAGNLLRVAGDFSNLATGSFAAATSNLVLRGNFTNSGGQGFDAGQGLVQFITDDNRRLTGVTTFFNVQKVGAATLTLGTSTDVAVGNVLTLSNGLIVTGTANTLSLTNTAVQPIVGTSTSAYVAGRLAITLPAAVSIRMFPVGLGGRYRPVTLKTEDVSSQPQIILTEIFNGAPKGSIDATLSNLSANRYYRIQRLSAGTLAPVTVQLSFNTDVVDEEVHVPGNLRVAQSTGNAGPWTTAGGAGVFTPADPRGYTTSASSQTTLDSNSFFALASTNKVDNPLTGTAPLPVQLLSFTAARQGTAVRTAWATASETNSAYFVVQRSADGRTFADVQQVQAQGSSVVRHDYAALDATPLGGTSYYRLRQVDQDGTANYSPVVAVRFDGQAGAPALAAYPNPASGQGFQLLTSNLGATGGTVRVFDNVGRLVLTHVAATGAVDALIQPAQPLASGMYFVTWQTADGLKLTTKVAVE</sequence>
<dbReference type="RefSeq" id="WP_157564641.1">
    <property type="nucleotide sequence ID" value="NZ_WQKZ01000002.1"/>
</dbReference>
<evidence type="ECO:0000256" key="1">
    <source>
        <dbReference type="SAM" id="SignalP"/>
    </source>
</evidence>
<evidence type="ECO:0000313" key="2">
    <source>
        <dbReference type="EMBL" id="MVN76585.1"/>
    </source>
</evidence>
<keyword evidence="3" id="KW-1185">Reference proteome</keyword>
<feature type="signal peptide" evidence="1">
    <location>
        <begin position="1"/>
        <end position="19"/>
    </location>
</feature>
<dbReference type="Proteomes" id="UP000441336">
    <property type="component" value="Unassembled WGS sequence"/>
</dbReference>
<organism evidence="2 3">
    <name type="scientific">Hymenobacter ginkgonis</name>
    <dbReference type="NCBI Taxonomy" id="2682976"/>
    <lineage>
        <taxon>Bacteria</taxon>
        <taxon>Pseudomonadati</taxon>
        <taxon>Bacteroidota</taxon>
        <taxon>Cytophagia</taxon>
        <taxon>Cytophagales</taxon>
        <taxon>Hymenobacteraceae</taxon>
        <taxon>Hymenobacter</taxon>
    </lineage>
</organism>
<keyword evidence="1" id="KW-0732">Signal</keyword>
<feature type="chain" id="PRO_5029904024" evidence="1">
    <location>
        <begin position="20"/>
        <end position="2665"/>
    </location>
</feature>
<proteinExistence type="predicted"/>
<reference evidence="2 3" key="1">
    <citation type="submission" date="2019-12" db="EMBL/GenBank/DDBJ databases">
        <title>Hymenobacter sp. HMF4947 Genome sequencing and assembly.</title>
        <authorList>
            <person name="Kang H."/>
            <person name="Cha I."/>
            <person name="Kim H."/>
            <person name="Joh K."/>
        </authorList>
    </citation>
    <scope>NUCLEOTIDE SEQUENCE [LARGE SCALE GENOMIC DNA]</scope>
    <source>
        <strain evidence="2 3">HMF4947</strain>
    </source>
</reference>
<dbReference type="NCBIfam" id="TIGR04183">
    <property type="entry name" value="Por_Secre_tail"/>
    <property type="match status" value="1"/>
</dbReference>